<gene>
    <name evidence="1" type="ORF">SIL87_00580</name>
</gene>
<organism evidence="1 2">
    <name type="scientific">Acidiphilium acidophilum</name>
    <name type="common">Thiobacillus acidophilus</name>
    <dbReference type="NCBI Taxonomy" id="76588"/>
    <lineage>
        <taxon>Bacteria</taxon>
        <taxon>Pseudomonadati</taxon>
        <taxon>Pseudomonadota</taxon>
        <taxon>Alphaproteobacteria</taxon>
        <taxon>Acetobacterales</taxon>
        <taxon>Acidocellaceae</taxon>
        <taxon>Acidiphilium</taxon>
    </lineage>
</organism>
<name>A0AAW9DKM7_ACIAO</name>
<dbReference type="AlphaFoldDB" id="A0AAW9DKM7"/>
<proteinExistence type="predicted"/>
<dbReference type="EMBL" id="JAWXYB010000001">
    <property type="protein sequence ID" value="MDX5929265.1"/>
    <property type="molecule type" value="Genomic_DNA"/>
</dbReference>
<accession>A0AAW9DKM7</accession>
<evidence type="ECO:0000313" key="2">
    <source>
        <dbReference type="Proteomes" id="UP001279553"/>
    </source>
</evidence>
<evidence type="ECO:0000313" key="1">
    <source>
        <dbReference type="EMBL" id="MDX5929265.1"/>
    </source>
</evidence>
<keyword evidence="2" id="KW-1185">Reference proteome</keyword>
<reference evidence="1 2" key="1">
    <citation type="submission" date="2023-11" db="EMBL/GenBank/DDBJ databases">
        <title>MicrobeMod: A computational toolkit for identifying prokaryotic methylation and restriction-modification with nanopore sequencing.</title>
        <authorList>
            <person name="Crits-Christoph A."/>
            <person name="Kang S.C."/>
            <person name="Lee H."/>
            <person name="Ostrov N."/>
        </authorList>
    </citation>
    <scope>NUCLEOTIDE SEQUENCE [LARGE SCALE GENOMIC DNA]</scope>
    <source>
        <strain evidence="1 2">DSMZ 700</strain>
    </source>
</reference>
<comment type="caution">
    <text evidence="1">The sequence shown here is derived from an EMBL/GenBank/DDBJ whole genome shotgun (WGS) entry which is preliminary data.</text>
</comment>
<dbReference type="Proteomes" id="UP001279553">
    <property type="component" value="Unassembled WGS sequence"/>
</dbReference>
<protein>
    <submittedName>
        <fullName evidence="1">Uncharacterized protein</fullName>
    </submittedName>
</protein>
<dbReference type="RefSeq" id="WP_319612390.1">
    <property type="nucleotide sequence ID" value="NZ_JAWXYB010000001.1"/>
</dbReference>
<sequence length="205" mass="23432">MSTEGSVEKRSKKMKRIAQLMLSIGIVFLSAKQAEAAKYFIVMPNSCGSWVINQEKDNDLAYQQEDWVLGYLAGIDAGSKAQANTDYYILYGDTPILKEHTVKDKKIVGLKSEIFINELIKNWIGAHELMENKEINKTLQKEEKLIKVMSEKKSVTEHQSNSSGIILSITQFCESNPTFTIREAAAYYYKHHNKVKEQYFSLNLH</sequence>